<sequence>MHQLLRYTHPLNFTTKNRASRLIHRAHRTKPCRHHTPGERQTVALSLPLLRLPKAGTTRRYQMTALGLLITVSQEPAWSPSTFLPDVVPVNLSLYMRESLDAVHSEVVRQLWGRDKVTFLIGLTSLPWGILSGAGLVVKQVRIVQRWLGAMESDGRTSPVPSRALSLIKEPLQSAGGERCTTAGGQRGGL</sequence>
<protein>
    <submittedName>
        <fullName evidence="1">Uncharacterized protein</fullName>
    </submittedName>
</protein>
<name>A0AAD7WRL9_9TELE</name>
<evidence type="ECO:0000313" key="1">
    <source>
        <dbReference type="EMBL" id="KAJ8406468.1"/>
    </source>
</evidence>
<keyword evidence="2" id="KW-1185">Reference proteome</keyword>
<organism evidence="1 2">
    <name type="scientific">Aldrovandia affinis</name>
    <dbReference type="NCBI Taxonomy" id="143900"/>
    <lineage>
        <taxon>Eukaryota</taxon>
        <taxon>Metazoa</taxon>
        <taxon>Chordata</taxon>
        <taxon>Craniata</taxon>
        <taxon>Vertebrata</taxon>
        <taxon>Euteleostomi</taxon>
        <taxon>Actinopterygii</taxon>
        <taxon>Neopterygii</taxon>
        <taxon>Teleostei</taxon>
        <taxon>Notacanthiformes</taxon>
        <taxon>Halosauridae</taxon>
        <taxon>Aldrovandia</taxon>
    </lineage>
</organism>
<proteinExistence type="predicted"/>
<reference evidence="1" key="1">
    <citation type="journal article" date="2023" name="Science">
        <title>Genome structures resolve the early diversification of teleost fishes.</title>
        <authorList>
            <person name="Parey E."/>
            <person name="Louis A."/>
            <person name="Montfort J."/>
            <person name="Bouchez O."/>
            <person name="Roques C."/>
            <person name="Iampietro C."/>
            <person name="Lluch J."/>
            <person name="Castinel A."/>
            <person name="Donnadieu C."/>
            <person name="Desvignes T."/>
            <person name="Floi Bucao C."/>
            <person name="Jouanno E."/>
            <person name="Wen M."/>
            <person name="Mejri S."/>
            <person name="Dirks R."/>
            <person name="Jansen H."/>
            <person name="Henkel C."/>
            <person name="Chen W.J."/>
            <person name="Zahm M."/>
            <person name="Cabau C."/>
            <person name="Klopp C."/>
            <person name="Thompson A.W."/>
            <person name="Robinson-Rechavi M."/>
            <person name="Braasch I."/>
            <person name="Lecointre G."/>
            <person name="Bobe J."/>
            <person name="Postlethwait J.H."/>
            <person name="Berthelot C."/>
            <person name="Roest Crollius H."/>
            <person name="Guiguen Y."/>
        </authorList>
    </citation>
    <scope>NUCLEOTIDE SEQUENCE</scope>
    <source>
        <strain evidence="1">NC1722</strain>
    </source>
</reference>
<gene>
    <name evidence="1" type="ORF">AAFF_G00300420</name>
</gene>
<dbReference type="Proteomes" id="UP001221898">
    <property type="component" value="Unassembled WGS sequence"/>
</dbReference>
<accession>A0AAD7WRL9</accession>
<evidence type="ECO:0000313" key="2">
    <source>
        <dbReference type="Proteomes" id="UP001221898"/>
    </source>
</evidence>
<dbReference type="AlphaFoldDB" id="A0AAD7WRL9"/>
<comment type="caution">
    <text evidence="1">The sequence shown here is derived from an EMBL/GenBank/DDBJ whole genome shotgun (WGS) entry which is preliminary data.</text>
</comment>
<dbReference type="EMBL" id="JAINUG010000043">
    <property type="protein sequence ID" value="KAJ8406468.1"/>
    <property type="molecule type" value="Genomic_DNA"/>
</dbReference>